<dbReference type="EMBL" id="JAKLMC020000041">
    <property type="protein sequence ID" value="KAK5948961.1"/>
    <property type="molecule type" value="Genomic_DNA"/>
</dbReference>
<sequence>MDVIGNALTLYDLGIRIATFINDLRHAQDDFLSLRAEADCLRICVNSLGSESCQDALYHYISIKQREDLELIIENTLLNMEDLNKFLGSCKYLVEKDAKKKAKLQRKRDRWKDFLKEAWATYKFAMTDPQPFRDKLALPTASINIFLTSMTHVGLANVGNLLSLSGHMPMAGGVAAGVPSRMGAWEVIGQKVAFKRSRAIAGADLTVDLEDEIVRYVLHLMKGGAPFHTKEADSRAKIGRSKSITKDAGSGTFVMRRKTTYVPGSSKRMETVEAEAGPSRIRTPLRLAAPPSPSNPSSPRILYADLSPSDPSSPRIVHAEPDFDYDENIRRQDRARSQESRSPQRRPAPQAEQARTASFRTRSRRSAAADPSDVSSSRRHCRSQVEQQIKQEQEEATAELRSKSTQMRSQRRTRLSSEAEVRTREEEDNSDEEDVMDLLDQEYGLKVERLHVERCTVDNGTVAPVAPTSLVEPDEAEEAETQTVLPQRSRESRLKTETSYYEGPRRTASSRYHSRYQPYDSSNRETYLRRQTRASRYQPEYDVHEGPYQAGFSPPTEREHMYFQRSPQPNIIIEHHDDAEIFERKRTEESKRRPHVDELRRTVSDSGTKKGQQHTPYIFRKRNHGAPDEDIYMHGARSGASPHQSHDEDDSADEDPRIYIRSRR</sequence>
<accession>A0AAN8EKM6</accession>
<feature type="compositionally biased region" description="Basic and acidic residues" evidence="1">
    <location>
        <begin position="389"/>
        <end position="402"/>
    </location>
</feature>
<feature type="region of interest" description="Disordered" evidence="1">
    <location>
        <begin position="229"/>
        <end position="434"/>
    </location>
</feature>
<evidence type="ECO:0000313" key="3">
    <source>
        <dbReference type="Proteomes" id="UP001316803"/>
    </source>
</evidence>
<protein>
    <submittedName>
        <fullName evidence="2">Uncharacterized protein</fullName>
    </submittedName>
</protein>
<dbReference type="AlphaFoldDB" id="A0AAN8EKM6"/>
<gene>
    <name evidence="2" type="ORF">OHC33_010047</name>
</gene>
<evidence type="ECO:0000256" key="1">
    <source>
        <dbReference type="SAM" id="MobiDB-lite"/>
    </source>
</evidence>
<name>A0AAN8EKM6_9EURO</name>
<dbReference type="Proteomes" id="UP001316803">
    <property type="component" value="Unassembled WGS sequence"/>
</dbReference>
<comment type="caution">
    <text evidence="2">The sequence shown here is derived from an EMBL/GenBank/DDBJ whole genome shotgun (WGS) entry which is preliminary data.</text>
</comment>
<feature type="region of interest" description="Disordered" evidence="1">
    <location>
        <begin position="472"/>
        <end position="522"/>
    </location>
</feature>
<proteinExistence type="predicted"/>
<feature type="compositionally biased region" description="Basic and acidic residues" evidence="1">
    <location>
        <begin position="584"/>
        <end position="603"/>
    </location>
</feature>
<feature type="compositionally biased region" description="Basic and acidic residues" evidence="1">
    <location>
        <begin position="415"/>
        <end position="425"/>
    </location>
</feature>
<evidence type="ECO:0000313" key="2">
    <source>
        <dbReference type="EMBL" id="KAK5948961.1"/>
    </source>
</evidence>
<feature type="compositionally biased region" description="Basic and acidic residues" evidence="1">
    <location>
        <begin position="317"/>
        <end position="339"/>
    </location>
</feature>
<feature type="region of interest" description="Disordered" evidence="1">
    <location>
        <begin position="584"/>
        <end position="664"/>
    </location>
</feature>
<feature type="compositionally biased region" description="Low complexity" evidence="1">
    <location>
        <begin position="345"/>
        <end position="375"/>
    </location>
</feature>
<feature type="compositionally biased region" description="Polar residues" evidence="1">
    <location>
        <begin position="604"/>
        <end position="615"/>
    </location>
</feature>
<keyword evidence="3" id="KW-1185">Reference proteome</keyword>
<organism evidence="2 3">
    <name type="scientific">Knufia fluminis</name>
    <dbReference type="NCBI Taxonomy" id="191047"/>
    <lineage>
        <taxon>Eukaryota</taxon>
        <taxon>Fungi</taxon>
        <taxon>Dikarya</taxon>
        <taxon>Ascomycota</taxon>
        <taxon>Pezizomycotina</taxon>
        <taxon>Eurotiomycetes</taxon>
        <taxon>Chaetothyriomycetidae</taxon>
        <taxon>Chaetothyriales</taxon>
        <taxon>Trichomeriaceae</taxon>
        <taxon>Knufia</taxon>
    </lineage>
</organism>
<reference evidence="2 3" key="1">
    <citation type="submission" date="2022-12" db="EMBL/GenBank/DDBJ databases">
        <title>Genomic features and morphological characterization of a novel Knufia sp. strain isolated from spacecraft assembly facility.</title>
        <authorList>
            <person name="Teixeira M."/>
            <person name="Chander A.M."/>
            <person name="Stajich J.E."/>
            <person name="Venkateswaran K."/>
        </authorList>
    </citation>
    <scope>NUCLEOTIDE SEQUENCE [LARGE SCALE GENOMIC DNA]</scope>
    <source>
        <strain evidence="2 3">FJI-L2-BK-P2</strain>
    </source>
</reference>